<dbReference type="InterPro" id="IPR043133">
    <property type="entry name" value="GTP-CH-I_C/QueF"/>
</dbReference>
<keyword evidence="1" id="KW-0289">Folate biosynthesis</keyword>
<dbReference type="GO" id="GO:0046656">
    <property type="term" value="P:folic acid biosynthetic process"/>
    <property type="evidence" value="ECO:0007669"/>
    <property type="project" value="UniProtKB-KW"/>
</dbReference>
<name>A0A1V8TSA1_9PEZI</name>
<dbReference type="Proteomes" id="UP000192596">
    <property type="component" value="Unassembled WGS sequence"/>
</dbReference>
<dbReference type="AlphaFoldDB" id="A0A1V8TSA1"/>
<dbReference type="GO" id="GO:0004150">
    <property type="term" value="F:dihydroneopterin aldolase activity"/>
    <property type="evidence" value="ECO:0007669"/>
    <property type="project" value="InterPro"/>
</dbReference>
<keyword evidence="4" id="KW-1185">Reference proteome</keyword>
<dbReference type="EMBL" id="NAJO01000002">
    <property type="protein sequence ID" value="OQO14243.1"/>
    <property type="molecule type" value="Genomic_DNA"/>
</dbReference>
<dbReference type="OrthoDB" id="5425486at2759"/>
<comment type="caution">
    <text evidence="3">The sequence shown here is derived from an EMBL/GenBank/DDBJ whole genome shotgun (WGS) entry which is preliminary data.</text>
</comment>
<organism evidence="3 4">
    <name type="scientific">Cryoendolithus antarcticus</name>
    <dbReference type="NCBI Taxonomy" id="1507870"/>
    <lineage>
        <taxon>Eukaryota</taxon>
        <taxon>Fungi</taxon>
        <taxon>Dikarya</taxon>
        <taxon>Ascomycota</taxon>
        <taxon>Pezizomycotina</taxon>
        <taxon>Dothideomycetes</taxon>
        <taxon>Dothideomycetidae</taxon>
        <taxon>Cladosporiales</taxon>
        <taxon>Cladosporiaceae</taxon>
        <taxon>Cryoendolithus</taxon>
    </lineage>
</organism>
<dbReference type="Gene3D" id="3.30.1130.10">
    <property type="match status" value="2"/>
</dbReference>
<dbReference type="InParanoid" id="A0A1V8TSA1"/>
<dbReference type="STRING" id="1507870.A0A1V8TSA1"/>
<accession>A0A1V8TSA1</accession>
<proteinExistence type="predicted"/>
<evidence type="ECO:0000256" key="1">
    <source>
        <dbReference type="ARBA" id="ARBA00022909"/>
    </source>
</evidence>
<feature type="domain" description="Dihydroneopterin aldolase/epimerase" evidence="2">
    <location>
        <begin position="157"/>
        <end position="263"/>
    </location>
</feature>
<dbReference type="SMART" id="SM00905">
    <property type="entry name" value="FolB"/>
    <property type="match status" value="1"/>
</dbReference>
<dbReference type="InterPro" id="IPR006157">
    <property type="entry name" value="FolB_dom"/>
</dbReference>
<dbReference type="Pfam" id="PF02152">
    <property type="entry name" value="FolB"/>
    <property type="match status" value="1"/>
</dbReference>
<sequence>MDKAIDQRSGTLSSDPDFALQPANNSIVAVQGLQLDSVLAPNIWGDIKAQPARVNVKVYLRNDFSSAAAADALDDSTLHYGNLAKRIRKACVPETAVPSILGVIIDNAVGLGTKGSIAEIVVELILPKACTYGEAVHLSESRVYSINDNASIVQQKFECRRMKLMVLVGVNAYERRGKQPLIVDLSIGGTTIYAAINELVNLERYLADIIEKTDFETLESLAEHAFVSLRGRLNDMKADVVGLRFEKPAAIAFADAAVVEIRRRV</sequence>
<evidence type="ECO:0000259" key="2">
    <source>
        <dbReference type="SMART" id="SM00905"/>
    </source>
</evidence>
<reference evidence="4" key="1">
    <citation type="submission" date="2017-03" db="EMBL/GenBank/DDBJ databases">
        <title>Genomes of endolithic fungi from Antarctica.</title>
        <authorList>
            <person name="Coleine C."/>
            <person name="Masonjones S."/>
            <person name="Stajich J.E."/>
        </authorList>
    </citation>
    <scope>NUCLEOTIDE SEQUENCE [LARGE SCALE GENOMIC DNA]</scope>
    <source>
        <strain evidence="4">CCFEE 5527</strain>
    </source>
</reference>
<dbReference type="SUPFAM" id="SSF55620">
    <property type="entry name" value="Tetrahydrobiopterin biosynthesis enzymes-like"/>
    <property type="match status" value="1"/>
</dbReference>
<evidence type="ECO:0000313" key="3">
    <source>
        <dbReference type="EMBL" id="OQO14243.1"/>
    </source>
</evidence>
<evidence type="ECO:0000313" key="4">
    <source>
        <dbReference type="Proteomes" id="UP000192596"/>
    </source>
</evidence>
<gene>
    <name evidence="3" type="ORF">B0A48_01119</name>
</gene>
<protein>
    <recommendedName>
        <fullName evidence="2">Dihydroneopterin aldolase/epimerase domain-containing protein</fullName>
    </recommendedName>
</protein>